<dbReference type="Gene3D" id="1.10.10.1710">
    <property type="entry name" value="Deoxyribodipyrimidine photolyase-related"/>
    <property type="match status" value="1"/>
</dbReference>
<dbReference type="InterPro" id="IPR052551">
    <property type="entry name" value="UV-DNA_repair_photolyase"/>
</dbReference>
<dbReference type="Gene3D" id="3.40.50.620">
    <property type="entry name" value="HUPs"/>
    <property type="match status" value="1"/>
</dbReference>
<dbReference type="InterPro" id="IPR014729">
    <property type="entry name" value="Rossmann-like_a/b/a_fold"/>
</dbReference>
<accession>A0A9X1HU86</accession>
<dbReference type="SUPFAM" id="SSF48173">
    <property type="entry name" value="Cryptochrome/photolyase FAD-binding domain"/>
    <property type="match status" value="1"/>
</dbReference>
<sequence>MEITIVFPHQLFTDSPAVGNGRPVYIYEDPLFFQQYPFHKKKLILHRASMKYFAEMLAQRGVDSRYCEIGEYGTLKKLFEYFTAENVSSIHYVYTDDYLLERRLARLARQSGIGLQSYESPLFLLDREGMNDQLGEQESYFMASFYKKQRRRFGLLMENGQPEGGKWSFDDENRKKLPSSVEIPGKYIPRTNDYLTEAITYVERNFPDNPGIVENFVYPVTHLQAKEWLANFLEHRIDSFGAYEDAISDKDPFLFHSVLTPSLNIGLLTPQQILTGLMDRHERKSIPLNSLEGFIRQIIGWREFMRAIYFYKGTFQRKSNVFGHQRKIPRSFWTGETGIVPVDDTIKKVLEHAYGHHIERLMILGNFMLLCEFDPDEVYRWFMALFIDAYDWVMVPNVYGMTQYSDNGVITTKPYISGSNYIRKMSHYKTGEWSRIWDALYWRFIHVHQEDFSGNPRMNMILSLLNRMDPEKLRDHLERADTFLNGLKD</sequence>
<evidence type="ECO:0000313" key="2">
    <source>
        <dbReference type="Proteomes" id="UP001139409"/>
    </source>
</evidence>
<proteinExistence type="predicted"/>
<dbReference type="Gene3D" id="1.25.40.80">
    <property type="match status" value="1"/>
</dbReference>
<comment type="caution">
    <text evidence="1">The sequence shown here is derived from an EMBL/GenBank/DDBJ whole genome shotgun (WGS) entry which is preliminary data.</text>
</comment>
<organism evidence="1 2">
    <name type="scientific">Fulvivirga sedimenti</name>
    <dbReference type="NCBI Taxonomy" id="2879465"/>
    <lineage>
        <taxon>Bacteria</taxon>
        <taxon>Pseudomonadati</taxon>
        <taxon>Bacteroidota</taxon>
        <taxon>Cytophagia</taxon>
        <taxon>Cytophagales</taxon>
        <taxon>Fulvivirgaceae</taxon>
        <taxon>Fulvivirga</taxon>
    </lineage>
</organism>
<evidence type="ECO:0000313" key="1">
    <source>
        <dbReference type="EMBL" id="MCA6078403.1"/>
    </source>
</evidence>
<reference evidence="1" key="1">
    <citation type="submission" date="2021-09" db="EMBL/GenBank/DDBJ databases">
        <title>Fulvivirga sp. isolated from coastal sediment.</title>
        <authorList>
            <person name="Yu H."/>
        </authorList>
    </citation>
    <scope>NUCLEOTIDE SEQUENCE</scope>
    <source>
        <strain evidence="1">1062</strain>
    </source>
</reference>
<keyword evidence="2" id="KW-1185">Reference proteome</keyword>
<dbReference type="RefSeq" id="WP_225699263.1">
    <property type="nucleotide sequence ID" value="NZ_JAIXNE010000006.1"/>
</dbReference>
<dbReference type="PANTHER" id="PTHR38657">
    <property type="entry name" value="SLR1343 PROTEIN"/>
    <property type="match status" value="1"/>
</dbReference>
<gene>
    <name evidence="1" type="ORF">LDX50_26255</name>
</gene>
<dbReference type="EMBL" id="JAIXNE010000006">
    <property type="protein sequence ID" value="MCA6078403.1"/>
    <property type="molecule type" value="Genomic_DNA"/>
</dbReference>
<dbReference type="Pfam" id="PF04244">
    <property type="entry name" value="DPRP"/>
    <property type="match status" value="1"/>
</dbReference>
<dbReference type="PANTHER" id="PTHR38657:SF1">
    <property type="entry name" value="SLR1343 PROTEIN"/>
    <property type="match status" value="1"/>
</dbReference>
<dbReference type="InterPro" id="IPR007357">
    <property type="entry name" value="PhrB-like"/>
</dbReference>
<dbReference type="AlphaFoldDB" id="A0A9X1HU86"/>
<dbReference type="InterPro" id="IPR036134">
    <property type="entry name" value="Crypto/Photolyase_FAD-like_sf"/>
</dbReference>
<dbReference type="Gene3D" id="1.10.579.10">
    <property type="entry name" value="DNA Cyclobutane Dipyrimidine Photolyase, subunit A, domain 3"/>
    <property type="match status" value="1"/>
</dbReference>
<protein>
    <submittedName>
        <fullName evidence="1">Cryptochrome/photolyase family protein</fullName>
    </submittedName>
</protein>
<name>A0A9X1HU86_9BACT</name>
<dbReference type="Proteomes" id="UP001139409">
    <property type="component" value="Unassembled WGS sequence"/>
</dbReference>